<protein>
    <submittedName>
        <fullName evidence="2">Uncharacterized protein</fullName>
    </submittedName>
</protein>
<keyword evidence="1" id="KW-0175">Coiled coil</keyword>
<reference evidence="2" key="2">
    <citation type="submission" date="2024-10" db="UniProtKB">
        <authorList>
            <consortium name="EnsemblProtists"/>
        </authorList>
    </citation>
    <scope>IDENTIFICATION</scope>
</reference>
<sequence>MCTRCAVRRCEFAGCAAHASPPVQCLRGHPASLGGEELALPLPNPPFTPKAALGCSAGAAAESADATGAAGQVYCRFLYRLLEVPLPKHGEVSLPKGGCVYDFVCAPAALLDTLAHEPLLVELWHTDKHTDKYAADSLLGIATVDLAELIGEWEAKEAERERASARQRRGLAAAEAELRGKVAELEREQRRMRGVEAALTAKVAAAEQKAAHEAALRQATHQGELAAAQAALGQASGKVAMLEERLAAAEAREVTLHEARAKLDGAVSAAEQRKQQALAAHRDLQRLEAEVRESESK</sequence>
<feature type="coiled-coil region" evidence="1">
    <location>
        <begin position="225"/>
        <end position="297"/>
    </location>
</feature>
<dbReference type="RefSeq" id="XP_005757106.1">
    <property type="nucleotide sequence ID" value="XM_005757049.1"/>
</dbReference>
<dbReference type="GO" id="GO:0005815">
    <property type="term" value="C:microtubule organizing center"/>
    <property type="evidence" value="ECO:0007669"/>
    <property type="project" value="TreeGrafter"/>
</dbReference>
<reference evidence="3" key="1">
    <citation type="journal article" date="2013" name="Nature">
        <title>Pan genome of the phytoplankton Emiliania underpins its global distribution.</title>
        <authorList>
            <person name="Read B.A."/>
            <person name="Kegel J."/>
            <person name="Klute M.J."/>
            <person name="Kuo A."/>
            <person name="Lefebvre S.C."/>
            <person name="Maumus F."/>
            <person name="Mayer C."/>
            <person name="Miller J."/>
            <person name="Monier A."/>
            <person name="Salamov A."/>
            <person name="Young J."/>
            <person name="Aguilar M."/>
            <person name="Claverie J.M."/>
            <person name="Frickenhaus S."/>
            <person name="Gonzalez K."/>
            <person name="Herman E.K."/>
            <person name="Lin Y.C."/>
            <person name="Napier J."/>
            <person name="Ogata H."/>
            <person name="Sarno A.F."/>
            <person name="Shmutz J."/>
            <person name="Schroeder D."/>
            <person name="de Vargas C."/>
            <person name="Verret F."/>
            <person name="von Dassow P."/>
            <person name="Valentin K."/>
            <person name="Van de Peer Y."/>
            <person name="Wheeler G."/>
            <person name="Dacks J.B."/>
            <person name="Delwiche C.F."/>
            <person name="Dyhrman S.T."/>
            <person name="Glockner G."/>
            <person name="John U."/>
            <person name="Richards T."/>
            <person name="Worden A.Z."/>
            <person name="Zhang X."/>
            <person name="Grigoriev I.V."/>
            <person name="Allen A.E."/>
            <person name="Bidle K."/>
            <person name="Borodovsky M."/>
            <person name="Bowler C."/>
            <person name="Brownlee C."/>
            <person name="Cock J.M."/>
            <person name="Elias M."/>
            <person name="Gladyshev V.N."/>
            <person name="Groth M."/>
            <person name="Guda C."/>
            <person name="Hadaegh A."/>
            <person name="Iglesias-Rodriguez M.D."/>
            <person name="Jenkins J."/>
            <person name="Jones B.M."/>
            <person name="Lawson T."/>
            <person name="Leese F."/>
            <person name="Lindquist E."/>
            <person name="Lobanov A."/>
            <person name="Lomsadze A."/>
            <person name="Malik S.B."/>
            <person name="Marsh M.E."/>
            <person name="Mackinder L."/>
            <person name="Mock T."/>
            <person name="Mueller-Roeber B."/>
            <person name="Pagarete A."/>
            <person name="Parker M."/>
            <person name="Probert I."/>
            <person name="Quesneville H."/>
            <person name="Raines C."/>
            <person name="Rensing S.A."/>
            <person name="Riano-Pachon D.M."/>
            <person name="Richier S."/>
            <person name="Rokitta S."/>
            <person name="Shiraiwa Y."/>
            <person name="Soanes D.M."/>
            <person name="van der Giezen M."/>
            <person name="Wahlund T.M."/>
            <person name="Williams B."/>
            <person name="Wilson W."/>
            <person name="Wolfe G."/>
            <person name="Wurch L.L."/>
        </authorList>
    </citation>
    <scope>NUCLEOTIDE SEQUENCE</scope>
</reference>
<dbReference type="Proteomes" id="UP000013827">
    <property type="component" value="Unassembled WGS sequence"/>
</dbReference>
<dbReference type="InterPro" id="IPR039893">
    <property type="entry name" value="CEP120-like"/>
</dbReference>
<name>A0A0D3I092_EMIH1</name>
<dbReference type="GeneID" id="17250831"/>
<dbReference type="PANTHER" id="PTHR21574">
    <property type="entry name" value="CENTROSOMAL PROTEIN OF 120 KDA"/>
    <property type="match status" value="1"/>
</dbReference>
<evidence type="ECO:0000313" key="3">
    <source>
        <dbReference type="Proteomes" id="UP000013827"/>
    </source>
</evidence>
<dbReference type="EnsemblProtists" id="EOD04677">
    <property type="protein sequence ID" value="EOD04677"/>
    <property type="gene ID" value="EMIHUDRAFT_220774"/>
</dbReference>
<dbReference type="GO" id="GO:0010564">
    <property type="term" value="P:regulation of cell cycle process"/>
    <property type="evidence" value="ECO:0007669"/>
    <property type="project" value="TreeGrafter"/>
</dbReference>
<evidence type="ECO:0000313" key="2">
    <source>
        <dbReference type="EnsemblProtists" id="EOD04677"/>
    </source>
</evidence>
<evidence type="ECO:0000256" key="1">
    <source>
        <dbReference type="SAM" id="Coils"/>
    </source>
</evidence>
<dbReference type="STRING" id="2903.R1B6E1"/>
<dbReference type="PaxDb" id="2903-EOD04677"/>
<dbReference type="AlphaFoldDB" id="A0A0D3I092"/>
<keyword evidence="3" id="KW-1185">Reference proteome</keyword>
<accession>A0A0D3I092</accession>
<proteinExistence type="predicted"/>
<dbReference type="KEGG" id="ehx:EMIHUDRAFT_220774"/>
<organism evidence="2 3">
    <name type="scientific">Emiliania huxleyi (strain CCMP1516)</name>
    <dbReference type="NCBI Taxonomy" id="280463"/>
    <lineage>
        <taxon>Eukaryota</taxon>
        <taxon>Haptista</taxon>
        <taxon>Haptophyta</taxon>
        <taxon>Prymnesiophyceae</taxon>
        <taxon>Isochrysidales</taxon>
        <taxon>Noelaerhabdaceae</taxon>
        <taxon>Emiliania</taxon>
    </lineage>
</organism>
<feature type="coiled-coil region" evidence="1">
    <location>
        <begin position="155"/>
        <end position="191"/>
    </location>
</feature>
<dbReference type="HOGENOM" id="CLU_938245_0_0_1"/>
<dbReference type="PANTHER" id="PTHR21574:SF0">
    <property type="entry name" value="CENTROSOMAL PROTEIN OF 120 KDA"/>
    <property type="match status" value="1"/>
</dbReference>